<feature type="signal peptide" evidence="1">
    <location>
        <begin position="1"/>
        <end position="17"/>
    </location>
</feature>
<protein>
    <recommendedName>
        <fullName evidence="3">Secreted protein</fullName>
    </recommendedName>
</protein>
<dbReference type="AlphaFoldDB" id="A0A146L304"/>
<feature type="non-terminal residue" evidence="2">
    <location>
        <position position="114"/>
    </location>
</feature>
<sequence>MWVLVLTLMPMMPRLHLRSMTYLPTYTLSSSTIHHPVLLVYSHSFGETTRRMVHRTTRSHYPIPHGLNSRSSTLSHHLHRLVILSRKLNHHHLRCSHLAVVVVATTNAAAAAAA</sequence>
<feature type="chain" id="PRO_5007527054" description="Secreted protein" evidence="1">
    <location>
        <begin position="18"/>
        <end position="114"/>
    </location>
</feature>
<proteinExistence type="predicted"/>
<evidence type="ECO:0000256" key="1">
    <source>
        <dbReference type="SAM" id="SignalP"/>
    </source>
</evidence>
<organism evidence="2">
    <name type="scientific">Lygus hesperus</name>
    <name type="common">Western plant bug</name>
    <dbReference type="NCBI Taxonomy" id="30085"/>
    <lineage>
        <taxon>Eukaryota</taxon>
        <taxon>Metazoa</taxon>
        <taxon>Ecdysozoa</taxon>
        <taxon>Arthropoda</taxon>
        <taxon>Hexapoda</taxon>
        <taxon>Insecta</taxon>
        <taxon>Pterygota</taxon>
        <taxon>Neoptera</taxon>
        <taxon>Paraneoptera</taxon>
        <taxon>Hemiptera</taxon>
        <taxon>Heteroptera</taxon>
        <taxon>Panheteroptera</taxon>
        <taxon>Cimicomorpha</taxon>
        <taxon>Miridae</taxon>
        <taxon>Mirini</taxon>
        <taxon>Lygus</taxon>
    </lineage>
</organism>
<evidence type="ECO:0000313" key="2">
    <source>
        <dbReference type="EMBL" id="JAQ02921.1"/>
    </source>
</evidence>
<gene>
    <name evidence="2" type="ORF">g.95826</name>
</gene>
<keyword evidence="1" id="KW-0732">Signal</keyword>
<reference evidence="2" key="1">
    <citation type="journal article" date="2016" name="Gigascience">
        <title>De novo construction of an expanded transcriptome assembly for the western tarnished plant bug, Lygus hesperus.</title>
        <authorList>
            <person name="Tassone E.E."/>
            <person name="Geib S.M."/>
            <person name="Hall B."/>
            <person name="Fabrick J.A."/>
            <person name="Brent C.S."/>
            <person name="Hull J.J."/>
        </authorList>
    </citation>
    <scope>NUCLEOTIDE SEQUENCE</scope>
</reference>
<dbReference type="EMBL" id="GDHC01015708">
    <property type="protein sequence ID" value="JAQ02921.1"/>
    <property type="molecule type" value="Transcribed_RNA"/>
</dbReference>
<evidence type="ECO:0008006" key="3">
    <source>
        <dbReference type="Google" id="ProtNLM"/>
    </source>
</evidence>
<accession>A0A146L304</accession>
<name>A0A146L304_LYGHE</name>